<organism evidence="2 3">
    <name type="scientific">Lodderomyces beijingensis</name>
    <dbReference type="NCBI Taxonomy" id="1775926"/>
    <lineage>
        <taxon>Eukaryota</taxon>
        <taxon>Fungi</taxon>
        <taxon>Dikarya</taxon>
        <taxon>Ascomycota</taxon>
        <taxon>Saccharomycotina</taxon>
        <taxon>Pichiomycetes</taxon>
        <taxon>Debaryomycetaceae</taxon>
        <taxon>Candida/Lodderomyces clade</taxon>
        <taxon>Lodderomyces</taxon>
    </lineage>
</organism>
<reference evidence="2 3" key="1">
    <citation type="submission" date="2024-03" db="EMBL/GenBank/DDBJ databases">
        <authorList>
            <person name="Brejova B."/>
        </authorList>
    </citation>
    <scope>NUCLEOTIDE SEQUENCE [LARGE SCALE GENOMIC DNA]</scope>
    <source>
        <strain evidence="2 3">CBS 14171</strain>
    </source>
</reference>
<dbReference type="GeneID" id="92210373"/>
<proteinExistence type="predicted"/>
<keyword evidence="3" id="KW-1185">Reference proteome</keyword>
<dbReference type="InterPro" id="IPR021848">
    <property type="entry name" value="HODM_asu-like"/>
</dbReference>
<dbReference type="RefSeq" id="XP_066832115.1">
    <property type="nucleotide sequence ID" value="XM_066975480.1"/>
</dbReference>
<sequence length="414" mass="47235">MNSTLTHRFEDIFGVPIDDTTVVGLIIASVISVYVLTSRLKSPSSAKQPRQSTTTTAKTSSSFYDKSTTPKKMELTPLTDFEWDKADAIKSMPFKNAPYKLTMGIKNLDPQDWLLIEPTYKSRIETKVKIINNKHPDYPVTKDLRSSTIFATPEASAAIVEFYDTVMSYMSAKYPTCFHLDSASNQIHNMITSKSYPARGTGVDPTRLEEYLAETIEEDFIILLKDPTRNHEEDGTEYFFKAGVFAFAAGFNPGDRFNKPLSFIHHPIPNYTAKLKTSMNRFFNRISPGQFVTRSNWSMQTHAKLYVDDENKGHNLPRGHVQRATPFEEMDFKAMHYRSERQVLTKLERSQAVVFTIHTYLVPLSQVREEGKEVCQRLIGAIRGFPPEISQYKRADEWGPAVMQYLSQNPESFS</sequence>
<accession>A0ABP0ZTF4</accession>
<name>A0ABP0ZTF4_9ASCO</name>
<evidence type="ECO:0000256" key="1">
    <source>
        <dbReference type="SAM" id="MobiDB-lite"/>
    </source>
</evidence>
<evidence type="ECO:0000313" key="2">
    <source>
        <dbReference type="EMBL" id="CAK9441308.1"/>
    </source>
</evidence>
<feature type="compositionally biased region" description="Low complexity" evidence="1">
    <location>
        <begin position="52"/>
        <end position="62"/>
    </location>
</feature>
<dbReference type="Proteomes" id="UP001497383">
    <property type="component" value="Chromosome 6"/>
</dbReference>
<dbReference type="EMBL" id="OZ022410">
    <property type="protein sequence ID" value="CAK9441308.1"/>
    <property type="molecule type" value="Genomic_DNA"/>
</dbReference>
<evidence type="ECO:0000313" key="3">
    <source>
        <dbReference type="Proteomes" id="UP001497383"/>
    </source>
</evidence>
<protein>
    <submittedName>
        <fullName evidence="2">Uncharacterized protein</fullName>
    </submittedName>
</protein>
<dbReference type="Pfam" id="PF11927">
    <property type="entry name" value="HODM_asu-like"/>
    <property type="match status" value="1"/>
</dbReference>
<gene>
    <name evidence="2" type="ORF">LODBEIA_P51770</name>
</gene>
<feature type="region of interest" description="Disordered" evidence="1">
    <location>
        <begin position="44"/>
        <end position="68"/>
    </location>
</feature>